<gene>
    <name evidence="3" type="ORF">SELMODRAFT_430072</name>
    <name evidence="2" type="ORF">SELMODRAFT_432263</name>
</gene>
<dbReference type="HOGENOM" id="CLU_720415_0_0_1"/>
<dbReference type="AlphaFoldDB" id="D8T887"/>
<dbReference type="KEGG" id="smo:SELMODRAFT_432263"/>
<accession>D8T887</accession>
<dbReference type="GO" id="GO:0003824">
    <property type="term" value="F:catalytic activity"/>
    <property type="evidence" value="ECO:0007669"/>
    <property type="project" value="InterPro"/>
</dbReference>
<dbReference type="KEGG" id="smo:SELMODRAFT_430072"/>
<organism evidence="4">
    <name type="scientific">Selaginella moellendorffii</name>
    <name type="common">Spikemoss</name>
    <dbReference type="NCBI Taxonomy" id="88036"/>
    <lineage>
        <taxon>Eukaryota</taxon>
        <taxon>Viridiplantae</taxon>
        <taxon>Streptophyta</taxon>
        <taxon>Embryophyta</taxon>
        <taxon>Tracheophyta</taxon>
        <taxon>Lycopodiopsida</taxon>
        <taxon>Selaginellales</taxon>
        <taxon>Selaginellaceae</taxon>
        <taxon>Selaginella</taxon>
    </lineage>
</organism>
<dbReference type="Gene3D" id="3.60.10.10">
    <property type="entry name" value="Endonuclease/exonuclease/phosphatase"/>
    <property type="match status" value="1"/>
</dbReference>
<dbReference type="Gramene" id="EFJ04597">
    <property type="protein sequence ID" value="EFJ04597"/>
    <property type="gene ID" value="SELMODRAFT_432263"/>
</dbReference>
<dbReference type="EMBL" id="GL377794">
    <property type="protein sequence ID" value="EFJ04597.1"/>
    <property type="molecule type" value="Genomic_DNA"/>
</dbReference>
<dbReference type="Gramene" id="EFJ07095">
    <property type="protein sequence ID" value="EFJ07095"/>
    <property type="gene ID" value="SELMODRAFT_430072"/>
</dbReference>
<dbReference type="Proteomes" id="UP000001514">
    <property type="component" value="Unassembled WGS sequence"/>
</dbReference>
<keyword evidence="4" id="KW-1185">Reference proteome</keyword>
<dbReference type="OMA" id="EDESCHI"/>
<evidence type="ECO:0000313" key="3">
    <source>
        <dbReference type="EMBL" id="EFJ07095.1"/>
    </source>
</evidence>
<dbReference type="InParanoid" id="D8T887"/>
<evidence type="ECO:0000313" key="2">
    <source>
        <dbReference type="EMBL" id="EFJ04597.1"/>
    </source>
</evidence>
<reference evidence="3 4" key="1">
    <citation type="journal article" date="2011" name="Science">
        <title>The Selaginella genome identifies genetic changes associated with the evolution of vascular plants.</title>
        <authorList>
            <person name="Banks J.A."/>
            <person name="Nishiyama T."/>
            <person name="Hasebe M."/>
            <person name="Bowman J.L."/>
            <person name="Gribskov M."/>
            <person name="dePamphilis C."/>
            <person name="Albert V.A."/>
            <person name="Aono N."/>
            <person name="Aoyama T."/>
            <person name="Ambrose B.A."/>
            <person name="Ashton N.W."/>
            <person name="Axtell M.J."/>
            <person name="Barker E."/>
            <person name="Barker M.S."/>
            <person name="Bennetzen J.L."/>
            <person name="Bonawitz N.D."/>
            <person name="Chapple C."/>
            <person name="Cheng C."/>
            <person name="Correa L.G."/>
            <person name="Dacre M."/>
            <person name="DeBarry J."/>
            <person name="Dreyer I."/>
            <person name="Elias M."/>
            <person name="Engstrom E.M."/>
            <person name="Estelle M."/>
            <person name="Feng L."/>
            <person name="Finet C."/>
            <person name="Floyd S.K."/>
            <person name="Frommer W.B."/>
            <person name="Fujita T."/>
            <person name="Gramzow L."/>
            <person name="Gutensohn M."/>
            <person name="Harholt J."/>
            <person name="Hattori M."/>
            <person name="Heyl A."/>
            <person name="Hirai T."/>
            <person name="Hiwatashi Y."/>
            <person name="Ishikawa M."/>
            <person name="Iwata M."/>
            <person name="Karol K.G."/>
            <person name="Koehler B."/>
            <person name="Kolukisaoglu U."/>
            <person name="Kubo M."/>
            <person name="Kurata T."/>
            <person name="Lalonde S."/>
            <person name="Li K."/>
            <person name="Li Y."/>
            <person name="Litt A."/>
            <person name="Lyons E."/>
            <person name="Manning G."/>
            <person name="Maruyama T."/>
            <person name="Michael T.P."/>
            <person name="Mikami K."/>
            <person name="Miyazaki S."/>
            <person name="Morinaga S."/>
            <person name="Murata T."/>
            <person name="Mueller-Roeber B."/>
            <person name="Nelson D.R."/>
            <person name="Obara M."/>
            <person name="Oguri Y."/>
            <person name="Olmstead R.G."/>
            <person name="Onodera N."/>
            <person name="Petersen B.L."/>
            <person name="Pils B."/>
            <person name="Prigge M."/>
            <person name="Rensing S.A."/>
            <person name="Riano-Pachon D.M."/>
            <person name="Roberts A.W."/>
            <person name="Sato Y."/>
            <person name="Scheller H.V."/>
            <person name="Schulz B."/>
            <person name="Schulz C."/>
            <person name="Shakirov E.V."/>
            <person name="Shibagaki N."/>
            <person name="Shinohara N."/>
            <person name="Shippen D.E."/>
            <person name="Soerensen I."/>
            <person name="Sotooka R."/>
            <person name="Sugimoto N."/>
            <person name="Sugita M."/>
            <person name="Sumikawa N."/>
            <person name="Tanurdzic M."/>
            <person name="Theissen G."/>
            <person name="Ulvskov P."/>
            <person name="Wakazuki S."/>
            <person name="Weng J.K."/>
            <person name="Willats W.W."/>
            <person name="Wipf D."/>
            <person name="Wolf P.G."/>
            <person name="Yang L."/>
            <person name="Zimmer A.D."/>
            <person name="Zhu Q."/>
            <person name="Mitros T."/>
            <person name="Hellsten U."/>
            <person name="Loque D."/>
            <person name="Otillar R."/>
            <person name="Salamov A."/>
            <person name="Schmutz J."/>
            <person name="Shapiro H."/>
            <person name="Lindquist E."/>
            <person name="Lucas S."/>
            <person name="Rokhsar D."/>
            <person name="Grigoriev I.V."/>
        </authorList>
    </citation>
    <scope>NUCLEOTIDE SEQUENCE [LARGE SCALE GENOMIC DNA]</scope>
</reference>
<evidence type="ECO:0000313" key="4">
    <source>
        <dbReference type="Proteomes" id="UP000001514"/>
    </source>
</evidence>
<dbReference type="EMBL" id="GL377689">
    <property type="protein sequence ID" value="EFJ07095.1"/>
    <property type="molecule type" value="Genomic_DNA"/>
</dbReference>
<proteinExistence type="predicted"/>
<name>D8T887_SELML</name>
<dbReference type="Pfam" id="PF03372">
    <property type="entry name" value="Exo_endo_phos"/>
    <property type="match status" value="1"/>
</dbReference>
<dbReference type="eggNOG" id="ENOG502SFHF">
    <property type="taxonomic scope" value="Eukaryota"/>
</dbReference>
<evidence type="ECO:0000259" key="1">
    <source>
        <dbReference type="Pfam" id="PF03372"/>
    </source>
</evidence>
<dbReference type="InterPro" id="IPR005135">
    <property type="entry name" value="Endo/exonuclease/phosphatase"/>
</dbReference>
<dbReference type="InterPro" id="IPR036691">
    <property type="entry name" value="Endo/exonu/phosph_ase_sf"/>
</dbReference>
<protein>
    <recommendedName>
        <fullName evidence="1">Endonuclease/exonuclease/phosphatase domain-containing protein</fullName>
    </recommendedName>
</protein>
<sequence length="384" mass="44657">MRPPRPLARDRLRILFWNICGYPWNDGIGLSEFGTCDALCLVETKEHQRARLPEFPAFQLHSCWNWIAEHHSFGKGGIAIYVKREIAQNVTLEKVGEHNHWLAIRFRSPRQRDLLLVVAYFPPTIVRQKEQPFDSIGEEIQRWSQNAVVLIVGDFNSRIGRRQSESLPQETMDEVIPRSLCWLRDRARDTFQPDTGPGFLDFASAADLIVLNGTKRFPHSSAHTYESWMLTDDDPDRPDRGKTIIDYVLVPAKNTQVVRELLFHDFNPKSDHRPIEVVVNFVTLTRSLNSLAEVGPLSYSMSQPLLLRFQTDLQTRWEDESCHIPLEHHAALLLKLIKEEALKIFKHRRPRTAMRLPVAAGWWDHECQRLRRRYMHAHKRGGNT</sequence>
<feature type="domain" description="Endonuclease/exonuclease/phosphatase" evidence="1">
    <location>
        <begin position="36"/>
        <end position="272"/>
    </location>
</feature>
<dbReference type="SUPFAM" id="SSF56219">
    <property type="entry name" value="DNase I-like"/>
    <property type="match status" value="1"/>
</dbReference>